<keyword evidence="3" id="KW-1185">Reference proteome</keyword>
<reference evidence="2" key="1">
    <citation type="submission" date="2022-10" db="EMBL/GenBank/DDBJ databases">
        <title>Culturing micro-colonial fungi from biological soil crusts in the Mojave desert and describing Neophaeococcomyces mojavensis, and introducing the new genera and species Taxawa tesnikishii.</title>
        <authorList>
            <person name="Kurbessoian T."/>
            <person name="Stajich J.E."/>
        </authorList>
    </citation>
    <scope>NUCLEOTIDE SEQUENCE</scope>
    <source>
        <strain evidence="2">TK_41</strain>
    </source>
</reference>
<dbReference type="EMBL" id="JAPDRK010000003">
    <property type="protein sequence ID" value="KAJ9614399.1"/>
    <property type="molecule type" value="Genomic_DNA"/>
</dbReference>
<proteinExistence type="predicted"/>
<gene>
    <name evidence="2" type="ORF">H2200_002535</name>
</gene>
<name>A0AA38XJ64_9EURO</name>
<feature type="compositionally biased region" description="Acidic residues" evidence="1">
    <location>
        <begin position="34"/>
        <end position="47"/>
    </location>
</feature>
<sequence>MSEQISLFSGRNGLSLHSENTSILGWASASVGAEDQDAEDELGDEHEDAQGHLHEESVDDQPCEAEPDHDAHKDTIIRQILDGIPANEYLYMADKLESFCFGTDLISVRDEATDVSRRPSAWLYDRNSSGEVHRSRPDKGVLSPCRLDEELSKIRFPSVAYDTQADPVVQAACVTASQGSVASDRGSRNLQDEMDAERRSLFITDLDTSYVHALLGRASVNQAPSLLEMIYRHLIFEPFFIWKTTGPDGPPVQHMAFHLPYYAWRTSSVPRNDPRRYHNGNRLRNVPGKFISDDQFRDPRVYFLEVCSVRLKQIAGETRPFVEKLRDSVATYEQTHLELRKSHGKISPKEAEDHEVKVREAENYVLQARGFTFSGGIQTDAEDSQVSKG</sequence>
<evidence type="ECO:0000313" key="3">
    <source>
        <dbReference type="Proteomes" id="UP001172673"/>
    </source>
</evidence>
<protein>
    <submittedName>
        <fullName evidence="2">Uncharacterized protein</fullName>
    </submittedName>
</protein>
<accession>A0AA38XJ64</accession>
<evidence type="ECO:0000313" key="2">
    <source>
        <dbReference type="EMBL" id="KAJ9614399.1"/>
    </source>
</evidence>
<dbReference type="Proteomes" id="UP001172673">
    <property type="component" value="Unassembled WGS sequence"/>
</dbReference>
<evidence type="ECO:0000256" key="1">
    <source>
        <dbReference type="SAM" id="MobiDB-lite"/>
    </source>
</evidence>
<organism evidence="2 3">
    <name type="scientific">Cladophialophora chaetospira</name>
    <dbReference type="NCBI Taxonomy" id="386627"/>
    <lineage>
        <taxon>Eukaryota</taxon>
        <taxon>Fungi</taxon>
        <taxon>Dikarya</taxon>
        <taxon>Ascomycota</taxon>
        <taxon>Pezizomycotina</taxon>
        <taxon>Eurotiomycetes</taxon>
        <taxon>Chaetothyriomycetidae</taxon>
        <taxon>Chaetothyriales</taxon>
        <taxon>Herpotrichiellaceae</taxon>
        <taxon>Cladophialophora</taxon>
    </lineage>
</organism>
<comment type="caution">
    <text evidence="2">The sequence shown here is derived from an EMBL/GenBank/DDBJ whole genome shotgun (WGS) entry which is preliminary data.</text>
</comment>
<feature type="region of interest" description="Disordered" evidence="1">
    <location>
        <begin position="27"/>
        <end position="69"/>
    </location>
</feature>
<dbReference type="AlphaFoldDB" id="A0AA38XJ64"/>